<protein>
    <submittedName>
        <fullName evidence="2">Uncharacterized protein</fullName>
    </submittedName>
</protein>
<dbReference type="EMBL" id="JAXOVC010000004">
    <property type="protein sequence ID" value="KAK4502500.1"/>
    <property type="molecule type" value="Genomic_DNA"/>
</dbReference>
<name>A0ABR0EMV0_ZASCE</name>
<feature type="signal peptide" evidence="1">
    <location>
        <begin position="1"/>
        <end position="16"/>
    </location>
</feature>
<sequence length="408" mass="44317">MRSLTTLLALTAAATGAVLKKDMPTAIHVNLDEIDIATMNHFPIAARQEPYTRYVEMYSSNSDDCLGDRFPLPFTGGKYGEPEQRFCQDFDSQSVRSFSIQSQAGCRVFIQQGSCDKGGRPVKQVDRYGACTQAFLDEPAPTAQSLVIRCYAGAAPATGDDLQVDTDIAARQEPYARHVDIYSAGSDDCSVNKSPLPFTGGVYGEPEQRHCHDFDIQSVRSFSIYSQAGCGVWIQEGSCQTGGRQKLVDQNGACTPAFLEQGAPNVQSLLVLCNAGAGNLGIPPTVREAHSTALTKRGERAISVPRADQRWVKYWLTNNDQCQVRPEDSGTIYSGNMGENFSEECQTRDAVGDSTWIEVSDSHGCDLYIQVGSCDAMSGFPLRIEQGQCTHVPQDGGSEWSLRAVCSG</sequence>
<organism evidence="2 3">
    <name type="scientific">Zasmidium cellare</name>
    <name type="common">Wine cellar mold</name>
    <name type="synonym">Racodium cellare</name>
    <dbReference type="NCBI Taxonomy" id="395010"/>
    <lineage>
        <taxon>Eukaryota</taxon>
        <taxon>Fungi</taxon>
        <taxon>Dikarya</taxon>
        <taxon>Ascomycota</taxon>
        <taxon>Pezizomycotina</taxon>
        <taxon>Dothideomycetes</taxon>
        <taxon>Dothideomycetidae</taxon>
        <taxon>Mycosphaerellales</taxon>
        <taxon>Mycosphaerellaceae</taxon>
        <taxon>Zasmidium</taxon>
    </lineage>
</organism>
<accession>A0ABR0EMV0</accession>
<evidence type="ECO:0000313" key="2">
    <source>
        <dbReference type="EMBL" id="KAK4502500.1"/>
    </source>
</evidence>
<evidence type="ECO:0000313" key="3">
    <source>
        <dbReference type="Proteomes" id="UP001305779"/>
    </source>
</evidence>
<keyword evidence="3" id="KW-1185">Reference proteome</keyword>
<reference evidence="2 3" key="1">
    <citation type="journal article" date="2023" name="G3 (Bethesda)">
        <title>A chromosome-level genome assembly of Zasmidium syzygii isolated from banana leaves.</title>
        <authorList>
            <person name="van Westerhoven A.C."/>
            <person name="Mehrabi R."/>
            <person name="Talebi R."/>
            <person name="Steentjes M.B.F."/>
            <person name="Corcolon B."/>
            <person name="Chong P.A."/>
            <person name="Kema G.H.J."/>
            <person name="Seidl M.F."/>
        </authorList>
    </citation>
    <scope>NUCLEOTIDE SEQUENCE [LARGE SCALE GENOMIC DNA]</scope>
    <source>
        <strain evidence="2 3">P124</strain>
    </source>
</reference>
<evidence type="ECO:0000256" key="1">
    <source>
        <dbReference type="SAM" id="SignalP"/>
    </source>
</evidence>
<keyword evidence="1" id="KW-0732">Signal</keyword>
<gene>
    <name evidence="2" type="ORF">PRZ48_005925</name>
</gene>
<proteinExistence type="predicted"/>
<dbReference type="Proteomes" id="UP001305779">
    <property type="component" value="Unassembled WGS sequence"/>
</dbReference>
<comment type="caution">
    <text evidence="2">The sequence shown here is derived from an EMBL/GenBank/DDBJ whole genome shotgun (WGS) entry which is preliminary data.</text>
</comment>
<feature type="chain" id="PRO_5046737774" evidence="1">
    <location>
        <begin position="17"/>
        <end position="408"/>
    </location>
</feature>